<dbReference type="Gene3D" id="1.10.950.10">
    <property type="entry name" value="Villin headpiece domain"/>
    <property type="match status" value="1"/>
</dbReference>
<comment type="caution">
    <text evidence="3">The sequence shown here is derived from an EMBL/GenBank/DDBJ whole genome shotgun (WGS) entry which is preliminary data.</text>
</comment>
<dbReference type="SUPFAM" id="SSF47050">
    <property type="entry name" value="VHP, Villin headpiece domain"/>
    <property type="match status" value="1"/>
</dbReference>
<dbReference type="GO" id="GO:0005546">
    <property type="term" value="F:phosphatidylinositol-4,5-bisphosphate binding"/>
    <property type="evidence" value="ECO:0007669"/>
    <property type="project" value="TreeGrafter"/>
</dbReference>
<dbReference type="Gene3D" id="3.40.20.10">
    <property type="entry name" value="Severin"/>
    <property type="match status" value="5"/>
</dbReference>
<evidence type="ECO:0000259" key="2">
    <source>
        <dbReference type="PROSITE" id="PS51089"/>
    </source>
</evidence>
<dbReference type="GO" id="GO:0051016">
    <property type="term" value="P:barbed-end actin filament capping"/>
    <property type="evidence" value="ECO:0007669"/>
    <property type="project" value="TreeGrafter"/>
</dbReference>
<feature type="domain" description="HP" evidence="2">
    <location>
        <begin position="749"/>
        <end position="814"/>
    </location>
</feature>
<dbReference type="Proteomes" id="UP001430953">
    <property type="component" value="Unassembled WGS sequence"/>
</dbReference>
<dbReference type="GO" id="GO:0051014">
    <property type="term" value="P:actin filament severing"/>
    <property type="evidence" value="ECO:0007669"/>
    <property type="project" value="TreeGrafter"/>
</dbReference>
<sequence length="814" mass="91508">MTTVLYPEVLNTIPQDDRSYRSDDSGGEVFRNIPKNSSIFRVWKIEGLRATVVSSSNMGFFLSESAYIVYAVSAKDGTLPYPGMPIKDLKDTPVVRAIHFWIGGNCDSTVSGAAALRAAELDSQTSAMILTREAQGRESPRFLAYFRQRLAVESLHHERSGCSLHRVSGVAVPILTELATVHWDHFSCRDVILVDIHVKGVVFLWLGSLSDPLHKRHAASLLESRKENNNGRVVVVEDGYEQTLPVDDRELFSSVLDSSARVVAPDRQHRVNPPSPIKLYKCSEQSGKYKVAELKSGPILRGDLTSGSVYLVDRGEAGVWAWVGRDVNARERLEAVRNARGFVKKKDYSDGVPVARTTEGHEPAEMKALLRGWEPSKTRPLTLPTSFEPDYMNERPKMAAECQLVDDGSGERTLWRVELKEGMVQVEDDRGIYYAEACYVMLYKYGQGRRSRSIVYCWEGVHSVKIDRDAALTVACRLSEETNAQLVKASQGREPPHLLQIYDGKLKILAGRHHDSPPKKYLVRVFGSTPYTSKAVERPCRASSLDSSAVFILFSHAPVVWCGGKSTGDARQTSRRLAPRNAPLVVEGKEGDDFWTELGGKGVYSTELEEIGEELDKHLFQCRTENGLFVGEQILGFRQNSLIPEAVWLLDAGSVIWIWVGKFSSPRTLQECVEDATIYLYTHPAGRNRNTAISVIKQGLEPATFIGLFDNWNHNLLRDYKSFDIFCSQLEDKDQSTRMQTISKATTDFDNYIKYPPAVLKNEPENLPSGVDVRRKEMHLTYDNFITIFKMEPAEFEKLPTWKKQRLKQAAGLF</sequence>
<evidence type="ECO:0000256" key="1">
    <source>
        <dbReference type="ARBA" id="ARBA00008418"/>
    </source>
</evidence>
<dbReference type="PANTHER" id="PTHR11977">
    <property type="entry name" value="VILLIN"/>
    <property type="match status" value="1"/>
</dbReference>
<protein>
    <recommendedName>
        <fullName evidence="2">HP domain-containing protein</fullName>
    </recommendedName>
</protein>
<dbReference type="InterPro" id="IPR007123">
    <property type="entry name" value="Gelsolin-like_dom"/>
</dbReference>
<evidence type="ECO:0000313" key="3">
    <source>
        <dbReference type="EMBL" id="KAL0099448.1"/>
    </source>
</evidence>
<dbReference type="InterPro" id="IPR003128">
    <property type="entry name" value="Villin_headpiece"/>
</dbReference>
<gene>
    <name evidence="3" type="ORF">PUN28_020164</name>
</gene>
<dbReference type="Pfam" id="PF00626">
    <property type="entry name" value="Gelsolin"/>
    <property type="match status" value="3"/>
</dbReference>
<dbReference type="SUPFAM" id="SSF55753">
    <property type="entry name" value="Actin depolymerizing proteins"/>
    <property type="match status" value="6"/>
</dbReference>
<dbReference type="Pfam" id="PF02209">
    <property type="entry name" value="VHP"/>
    <property type="match status" value="1"/>
</dbReference>
<dbReference type="InterPro" id="IPR007122">
    <property type="entry name" value="Villin/Gelsolin"/>
</dbReference>
<dbReference type="GO" id="GO:0008154">
    <property type="term" value="P:actin polymerization or depolymerization"/>
    <property type="evidence" value="ECO:0007669"/>
    <property type="project" value="TreeGrafter"/>
</dbReference>
<dbReference type="InterPro" id="IPR029006">
    <property type="entry name" value="ADF-H/Gelsolin-like_dom_sf"/>
</dbReference>
<name>A0AAW2E6Y7_9HYME</name>
<dbReference type="GO" id="GO:0015629">
    <property type="term" value="C:actin cytoskeleton"/>
    <property type="evidence" value="ECO:0007669"/>
    <property type="project" value="TreeGrafter"/>
</dbReference>
<dbReference type="AlphaFoldDB" id="A0AAW2E6Y7"/>
<dbReference type="PANTHER" id="PTHR11977:SF57">
    <property type="entry name" value="VILLIN-LIKE PROTEIN QUAIL"/>
    <property type="match status" value="1"/>
</dbReference>
<accession>A0AAW2E6Y7</accession>
<comment type="similarity">
    <text evidence="1">Belongs to the villin/gelsolin family.</text>
</comment>
<dbReference type="PRINTS" id="PR00597">
    <property type="entry name" value="GELSOLIN"/>
</dbReference>
<dbReference type="GO" id="GO:0005737">
    <property type="term" value="C:cytoplasm"/>
    <property type="evidence" value="ECO:0007669"/>
    <property type="project" value="TreeGrafter"/>
</dbReference>
<dbReference type="InterPro" id="IPR036886">
    <property type="entry name" value="Villin_headpiece_dom_sf"/>
</dbReference>
<keyword evidence="4" id="KW-1185">Reference proteome</keyword>
<dbReference type="SMART" id="SM00262">
    <property type="entry name" value="GEL"/>
    <property type="match status" value="5"/>
</dbReference>
<organism evidence="3 4">
    <name type="scientific">Cardiocondyla obscurior</name>
    <dbReference type="NCBI Taxonomy" id="286306"/>
    <lineage>
        <taxon>Eukaryota</taxon>
        <taxon>Metazoa</taxon>
        <taxon>Ecdysozoa</taxon>
        <taxon>Arthropoda</taxon>
        <taxon>Hexapoda</taxon>
        <taxon>Insecta</taxon>
        <taxon>Pterygota</taxon>
        <taxon>Neoptera</taxon>
        <taxon>Endopterygota</taxon>
        <taxon>Hymenoptera</taxon>
        <taxon>Apocrita</taxon>
        <taxon>Aculeata</taxon>
        <taxon>Formicoidea</taxon>
        <taxon>Formicidae</taxon>
        <taxon>Myrmicinae</taxon>
        <taxon>Cardiocondyla</taxon>
    </lineage>
</organism>
<proteinExistence type="inferred from homology"/>
<reference evidence="3 4" key="1">
    <citation type="submission" date="2023-03" db="EMBL/GenBank/DDBJ databases">
        <title>High recombination rates correlate with genetic variation in Cardiocondyla obscurior ants.</title>
        <authorList>
            <person name="Errbii M."/>
        </authorList>
    </citation>
    <scope>NUCLEOTIDE SEQUENCE [LARGE SCALE GENOMIC DNA]</scope>
    <source>
        <strain evidence="3">Alpha-2009</strain>
        <tissue evidence="3">Whole body</tissue>
    </source>
</reference>
<evidence type="ECO:0000313" key="4">
    <source>
        <dbReference type="Proteomes" id="UP001430953"/>
    </source>
</evidence>
<dbReference type="SMART" id="SM00153">
    <property type="entry name" value="VHP"/>
    <property type="match status" value="1"/>
</dbReference>
<dbReference type="PROSITE" id="PS51089">
    <property type="entry name" value="HP"/>
    <property type="match status" value="1"/>
</dbReference>
<dbReference type="EMBL" id="JADYXP020000028">
    <property type="protein sequence ID" value="KAL0099448.1"/>
    <property type="molecule type" value="Genomic_DNA"/>
</dbReference>
<dbReference type="GO" id="GO:0051015">
    <property type="term" value="F:actin filament binding"/>
    <property type="evidence" value="ECO:0007669"/>
    <property type="project" value="InterPro"/>
</dbReference>